<dbReference type="Proteomes" id="UP000028999">
    <property type="component" value="Unassembled WGS sequence"/>
</dbReference>
<gene>
    <name evidence="1" type="primary">BnaC06g04680D</name>
    <name evidence="1" type="ORF">GSBRNA2T00017179001</name>
</gene>
<dbReference type="PaxDb" id="3708-A0A078IYY1"/>
<accession>A0A078IYY1</accession>
<dbReference type="AlphaFoldDB" id="A0A078IYY1"/>
<protein>
    <submittedName>
        <fullName evidence="1">BnaC06g04680D protein</fullName>
    </submittedName>
</protein>
<sequence>MSRDDSLATVVLRFTGTFPGELRSGCRRKRYTVDLSRVLQLLMELSSQRSSSCFPSPGSETAKLPHVAPFYSYGARVQGNSSSDLNLFGRSSLSSPHSELPSPLACPFLNGGSAYHHRTSLSTSGFDGHSACSGELVSPPVSTIYLSVDVYCTISDLQFRSTTSRTLLVTASEPKRYVPKWAWPNSFIEALSLSLFVVVVPLRLFFAILSTSALSDLWHRPHLLRWFGYGVTTRSSGGPRWRKWLACTVVVFSGRWRLLQLHRRRFELPGRESSSDSPSPAFSYGERRLPKFCASIWDPDVLWEKVTRLDLFHGRCGCRHGGFGSRRMRSQWKMMLSGEVTVFMKRKEMGHGSLWAEGPFSVFIVPVVVYWASSRFLCNRASALEWAWPIFII</sequence>
<dbReference type="EMBL" id="LK033419">
    <property type="protein sequence ID" value="CDY55668.1"/>
    <property type="molecule type" value="Genomic_DNA"/>
</dbReference>
<evidence type="ECO:0000313" key="2">
    <source>
        <dbReference type="Proteomes" id="UP000028999"/>
    </source>
</evidence>
<keyword evidence="2" id="KW-1185">Reference proteome</keyword>
<dbReference type="Gramene" id="CDY55668">
    <property type="protein sequence ID" value="CDY55668"/>
    <property type="gene ID" value="GSBRNA2T00017179001"/>
</dbReference>
<reference evidence="1 2" key="1">
    <citation type="journal article" date="2014" name="Science">
        <title>Plant genetics. Early allopolyploid evolution in the post-Neolithic Brassica napus oilseed genome.</title>
        <authorList>
            <person name="Chalhoub B."/>
            <person name="Denoeud F."/>
            <person name="Liu S."/>
            <person name="Parkin I.A."/>
            <person name="Tang H."/>
            <person name="Wang X."/>
            <person name="Chiquet J."/>
            <person name="Belcram H."/>
            <person name="Tong C."/>
            <person name="Samans B."/>
            <person name="Correa M."/>
            <person name="Da Silva C."/>
            <person name="Just J."/>
            <person name="Falentin C."/>
            <person name="Koh C.S."/>
            <person name="Le Clainche I."/>
            <person name="Bernard M."/>
            <person name="Bento P."/>
            <person name="Noel B."/>
            <person name="Labadie K."/>
            <person name="Alberti A."/>
            <person name="Charles M."/>
            <person name="Arnaud D."/>
            <person name="Guo H."/>
            <person name="Daviaud C."/>
            <person name="Alamery S."/>
            <person name="Jabbari K."/>
            <person name="Zhao M."/>
            <person name="Edger P.P."/>
            <person name="Chelaifa H."/>
            <person name="Tack D."/>
            <person name="Lassalle G."/>
            <person name="Mestiri I."/>
            <person name="Schnel N."/>
            <person name="Le Paslier M.C."/>
            <person name="Fan G."/>
            <person name="Renault V."/>
            <person name="Bayer P.E."/>
            <person name="Golicz A.A."/>
            <person name="Manoli S."/>
            <person name="Lee T.H."/>
            <person name="Thi V.H."/>
            <person name="Chalabi S."/>
            <person name="Hu Q."/>
            <person name="Fan C."/>
            <person name="Tollenaere R."/>
            <person name="Lu Y."/>
            <person name="Battail C."/>
            <person name="Shen J."/>
            <person name="Sidebottom C.H."/>
            <person name="Wang X."/>
            <person name="Canaguier A."/>
            <person name="Chauveau A."/>
            <person name="Berard A."/>
            <person name="Deniot G."/>
            <person name="Guan M."/>
            <person name="Liu Z."/>
            <person name="Sun F."/>
            <person name="Lim Y.P."/>
            <person name="Lyons E."/>
            <person name="Town C.D."/>
            <person name="Bancroft I."/>
            <person name="Wang X."/>
            <person name="Meng J."/>
            <person name="Ma J."/>
            <person name="Pires J.C."/>
            <person name="King G.J."/>
            <person name="Brunel D."/>
            <person name="Delourme R."/>
            <person name="Renard M."/>
            <person name="Aury J.M."/>
            <person name="Adams K.L."/>
            <person name="Batley J."/>
            <person name="Snowdon R.J."/>
            <person name="Tost J."/>
            <person name="Edwards D."/>
            <person name="Zhou Y."/>
            <person name="Hua W."/>
            <person name="Sharpe A.G."/>
            <person name="Paterson A.H."/>
            <person name="Guan C."/>
            <person name="Wincker P."/>
        </authorList>
    </citation>
    <scope>NUCLEOTIDE SEQUENCE [LARGE SCALE GENOMIC DNA]</scope>
    <source>
        <strain evidence="2">cv. Darmor-bzh</strain>
    </source>
</reference>
<name>A0A078IYY1_BRANA</name>
<organism evidence="1 2">
    <name type="scientific">Brassica napus</name>
    <name type="common">Rape</name>
    <dbReference type="NCBI Taxonomy" id="3708"/>
    <lineage>
        <taxon>Eukaryota</taxon>
        <taxon>Viridiplantae</taxon>
        <taxon>Streptophyta</taxon>
        <taxon>Embryophyta</taxon>
        <taxon>Tracheophyta</taxon>
        <taxon>Spermatophyta</taxon>
        <taxon>Magnoliopsida</taxon>
        <taxon>eudicotyledons</taxon>
        <taxon>Gunneridae</taxon>
        <taxon>Pentapetalae</taxon>
        <taxon>rosids</taxon>
        <taxon>malvids</taxon>
        <taxon>Brassicales</taxon>
        <taxon>Brassicaceae</taxon>
        <taxon>Brassiceae</taxon>
        <taxon>Brassica</taxon>
    </lineage>
</organism>
<evidence type="ECO:0000313" key="1">
    <source>
        <dbReference type="EMBL" id="CDY55668.1"/>
    </source>
</evidence>
<proteinExistence type="predicted"/>